<dbReference type="RefSeq" id="WP_203830275.1">
    <property type="nucleotide sequence ID" value="NZ_BAAATY010000014.1"/>
</dbReference>
<gene>
    <name evidence="1" type="ORF">Apa02nite_086700</name>
</gene>
<name>A0ABQ4BPF2_9ACTN</name>
<proteinExistence type="predicted"/>
<protein>
    <submittedName>
        <fullName evidence="1">Uncharacterized protein</fullName>
    </submittedName>
</protein>
<organism evidence="1 2">
    <name type="scientific">Actinoplanes palleronii</name>
    <dbReference type="NCBI Taxonomy" id="113570"/>
    <lineage>
        <taxon>Bacteria</taxon>
        <taxon>Bacillati</taxon>
        <taxon>Actinomycetota</taxon>
        <taxon>Actinomycetes</taxon>
        <taxon>Micromonosporales</taxon>
        <taxon>Micromonosporaceae</taxon>
        <taxon>Actinoplanes</taxon>
    </lineage>
</organism>
<sequence length="155" mass="16792">MRYDELEASVVRLVRDAGEDNLRTFGAETVVRLVRDAAALDPADQDQLDPDAAAALGAACANVLTAGPAELRAQLTRIDDGILADGDMDPELLSVITALEHWTTYLETGLRGELYELAIRSIEQVDFQVSADLGDFLADPEMAAEYARITRLLTA</sequence>
<evidence type="ECO:0000313" key="1">
    <source>
        <dbReference type="EMBL" id="GIE72562.1"/>
    </source>
</evidence>
<comment type="caution">
    <text evidence="1">The sequence shown here is derived from an EMBL/GenBank/DDBJ whole genome shotgun (WGS) entry which is preliminary data.</text>
</comment>
<dbReference type="Proteomes" id="UP000624709">
    <property type="component" value="Unassembled WGS sequence"/>
</dbReference>
<reference evidence="1 2" key="1">
    <citation type="submission" date="2021-01" db="EMBL/GenBank/DDBJ databases">
        <title>Whole genome shotgun sequence of Actinoplanes palleronii NBRC 14916.</title>
        <authorList>
            <person name="Komaki H."/>
            <person name="Tamura T."/>
        </authorList>
    </citation>
    <scope>NUCLEOTIDE SEQUENCE [LARGE SCALE GENOMIC DNA]</scope>
    <source>
        <strain evidence="1 2">NBRC 14916</strain>
    </source>
</reference>
<accession>A0ABQ4BPF2</accession>
<keyword evidence="2" id="KW-1185">Reference proteome</keyword>
<dbReference type="EMBL" id="BOMS01000148">
    <property type="protein sequence ID" value="GIE72562.1"/>
    <property type="molecule type" value="Genomic_DNA"/>
</dbReference>
<evidence type="ECO:0000313" key="2">
    <source>
        <dbReference type="Proteomes" id="UP000624709"/>
    </source>
</evidence>